<keyword evidence="5" id="KW-1185">Reference proteome</keyword>
<feature type="repeat" description="PPR" evidence="3">
    <location>
        <begin position="185"/>
        <end position="219"/>
    </location>
</feature>
<proteinExistence type="inferred from homology"/>
<dbReference type="PROSITE" id="PS50096">
    <property type="entry name" value="IQ"/>
    <property type="match status" value="1"/>
</dbReference>
<evidence type="ECO:0000256" key="3">
    <source>
        <dbReference type="PROSITE-ProRule" id="PRU00708"/>
    </source>
</evidence>
<dbReference type="PANTHER" id="PTHR47941">
    <property type="entry name" value="PENTATRICOPEPTIDE REPEAT-CONTAINING PROTEIN 3, MITOCHONDRIAL"/>
    <property type="match status" value="1"/>
</dbReference>
<evidence type="ECO:0000313" key="4">
    <source>
        <dbReference type="EMBL" id="KAK1289208.1"/>
    </source>
</evidence>
<dbReference type="AlphaFoldDB" id="A0AAV9CM01"/>
<dbReference type="PROSITE" id="PS51375">
    <property type="entry name" value="PPR"/>
    <property type="match status" value="7"/>
</dbReference>
<evidence type="ECO:0000256" key="1">
    <source>
        <dbReference type="ARBA" id="ARBA00007626"/>
    </source>
</evidence>
<reference evidence="4" key="1">
    <citation type="journal article" date="2023" name="Nat. Commun.">
        <title>Diploid and tetraploid genomes of Acorus and the evolution of monocots.</title>
        <authorList>
            <person name="Ma L."/>
            <person name="Liu K.W."/>
            <person name="Li Z."/>
            <person name="Hsiao Y.Y."/>
            <person name="Qi Y."/>
            <person name="Fu T."/>
            <person name="Tang G.D."/>
            <person name="Zhang D."/>
            <person name="Sun W.H."/>
            <person name="Liu D.K."/>
            <person name="Li Y."/>
            <person name="Chen G.Z."/>
            <person name="Liu X.D."/>
            <person name="Liao X.Y."/>
            <person name="Jiang Y.T."/>
            <person name="Yu X."/>
            <person name="Hao Y."/>
            <person name="Huang J."/>
            <person name="Zhao X.W."/>
            <person name="Ke S."/>
            <person name="Chen Y.Y."/>
            <person name="Wu W.L."/>
            <person name="Hsu J.L."/>
            <person name="Lin Y.F."/>
            <person name="Huang M.D."/>
            <person name="Li C.Y."/>
            <person name="Huang L."/>
            <person name="Wang Z.W."/>
            <person name="Zhao X."/>
            <person name="Zhong W.Y."/>
            <person name="Peng D.H."/>
            <person name="Ahmad S."/>
            <person name="Lan S."/>
            <person name="Zhang J.S."/>
            <person name="Tsai W.C."/>
            <person name="Van de Peer Y."/>
            <person name="Liu Z.J."/>
        </authorList>
    </citation>
    <scope>NUCLEOTIDE SEQUENCE</scope>
    <source>
        <strain evidence="4">CP</strain>
    </source>
</reference>
<evidence type="ECO:0000313" key="5">
    <source>
        <dbReference type="Proteomes" id="UP001180020"/>
    </source>
</evidence>
<evidence type="ECO:0000256" key="2">
    <source>
        <dbReference type="ARBA" id="ARBA00022737"/>
    </source>
</evidence>
<protein>
    <submittedName>
        <fullName evidence="4">Pentatricopeptide repeat-containing protein</fullName>
    </submittedName>
</protein>
<sequence>MAAIFHTDFLPHPFPSTPTKPNPRNPSRVRFSTQTNQTHTQSLDFNETHFTKLLNRSCKSGKYSESLYFLEYMVGKGHKPDVILCTKLIKGLFNSRNPDKAARVMCLLETHGVPDVFAYNAIIGGLCKTGRIEPAIRILDRMRRRGCAPDVVTYNMLIGSLCSRGELDLAMKVLDMLLGDDCAPSVITYTVLIEATIVKFGADEAMRLLDEMRVKGLKPDNYTYNMVLRGMCKEGLVDRAHEFVNCLDSPDAISYNTLLRGYLSRKRWGDGERLLEEMVSRGIEPTVSGNANHALEVFGKLGKSGGCSPNVSTYNALIGGLWNSGDKTKALELVSEMLEKGIDPDERWEGEQGDWVDEDMERSGFRPTSITYNTILLGLCKTHRIDMAINVFVEMVEKRCRTNETTYVLLVEGIAYAGHRTEAIELAEALVARGVVSDASFQRLYRTFAVIDSHEDVSSVNQ</sequence>
<dbReference type="InterPro" id="IPR011990">
    <property type="entry name" value="TPR-like_helical_dom_sf"/>
</dbReference>
<comment type="caution">
    <text evidence="4">The sequence shown here is derived from an EMBL/GenBank/DDBJ whole genome shotgun (WGS) entry which is preliminary data.</text>
</comment>
<feature type="repeat" description="PPR" evidence="3">
    <location>
        <begin position="150"/>
        <end position="184"/>
    </location>
</feature>
<dbReference type="InterPro" id="IPR002885">
    <property type="entry name" value="PPR_rpt"/>
</dbReference>
<reference evidence="4" key="2">
    <citation type="submission" date="2023-06" db="EMBL/GenBank/DDBJ databases">
        <authorList>
            <person name="Ma L."/>
            <person name="Liu K.-W."/>
            <person name="Li Z."/>
            <person name="Hsiao Y.-Y."/>
            <person name="Qi Y."/>
            <person name="Fu T."/>
            <person name="Tang G."/>
            <person name="Zhang D."/>
            <person name="Sun W.-H."/>
            <person name="Liu D.-K."/>
            <person name="Li Y."/>
            <person name="Chen G.-Z."/>
            <person name="Liu X.-D."/>
            <person name="Liao X.-Y."/>
            <person name="Jiang Y.-T."/>
            <person name="Yu X."/>
            <person name="Hao Y."/>
            <person name="Huang J."/>
            <person name="Zhao X.-W."/>
            <person name="Ke S."/>
            <person name="Chen Y.-Y."/>
            <person name="Wu W.-L."/>
            <person name="Hsu J.-L."/>
            <person name="Lin Y.-F."/>
            <person name="Huang M.-D."/>
            <person name="Li C.-Y."/>
            <person name="Huang L."/>
            <person name="Wang Z.-W."/>
            <person name="Zhao X."/>
            <person name="Zhong W.-Y."/>
            <person name="Peng D.-H."/>
            <person name="Ahmad S."/>
            <person name="Lan S."/>
            <person name="Zhang J.-S."/>
            <person name="Tsai W.-C."/>
            <person name="Van De Peer Y."/>
            <person name="Liu Z.-J."/>
        </authorList>
    </citation>
    <scope>NUCLEOTIDE SEQUENCE</scope>
    <source>
        <strain evidence="4">CP</strain>
        <tissue evidence="4">Leaves</tissue>
    </source>
</reference>
<dbReference type="Pfam" id="PF01535">
    <property type="entry name" value="PPR"/>
    <property type="match status" value="1"/>
</dbReference>
<feature type="repeat" description="PPR" evidence="3">
    <location>
        <begin position="115"/>
        <end position="149"/>
    </location>
</feature>
<dbReference type="Proteomes" id="UP001180020">
    <property type="component" value="Unassembled WGS sequence"/>
</dbReference>
<organism evidence="4 5">
    <name type="scientific">Acorus calamus</name>
    <name type="common">Sweet flag</name>
    <dbReference type="NCBI Taxonomy" id="4465"/>
    <lineage>
        <taxon>Eukaryota</taxon>
        <taxon>Viridiplantae</taxon>
        <taxon>Streptophyta</taxon>
        <taxon>Embryophyta</taxon>
        <taxon>Tracheophyta</taxon>
        <taxon>Spermatophyta</taxon>
        <taxon>Magnoliopsida</taxon>
        <taxon>Liliopsida</taxon>
        <taxon>Acoraceae</taxon>
        <taxon>Acorus</taxon>
    </lineage>
</organism>
<comment type="similarity">
    <text evidence="1">Belongs to the PPR family. P subfamily.</text>
</comment>
<dbReference type="Gene3D" id="1.25.40.10">
    <property type="entry name" value="Tetratricopeptide repeat domain"/>
    <property type="match status" value="5"/>
</dbReference>
<gene>
    <name evidence="4" type="ORF">QJS10_CPB18g02026</name>
</gene>
<accession>A0AAV9CM01</accession>
<dbReference type="Pfam" id="PF13041">
    <property type="entry name" value="PPR_2"/>
    <property type="match status" value="5"/>
</dbReference>
<feature type="repeat" description="PPR" evidence="3">
    <location>
        <begin position="368"/>
        <end position="402"/>
    </location>
</feature>
<dbReference type="NCBIfam" id="TIGR00756">
    <property type="entry name" value="PPR"/>
    <property type="match status" value="7"/>
</dbReference>
<feature type="repeat" description="PPR" evidence="3">
    <location>
        <begin position="251"/>
        <end position="285"/>
    </location>
</feature>
<feature type="repeat" description="PPR" evidence="3">
    <location>
        <begin position="310"/>
        <end position="344"/>
    </location>
</feature>
<feature type="repeat" description="PPR" evidence="3">
    <location>
        <begin position="46"/>
        <end position="80"/>
    </location>
</feature>
<dbReference type="EMBL" id="JAUJYO010000018">
    <property type="protein sequence ID" value="KAK1289208.1"/>
    <property type="molecule type" value="Genomic_DNA"/>
</dbReference>
<keyword evidence="2" id="KW-0677">Repeat</keyword>
<name>A0AAV9CM01_ACOCL</name>